<dbReference type="Proteomes" id="UP000263014">
    <property type="component" value="Unassembled WGS sequence"/>
</dbReference>
<evidence type="ECO:0000313" key="4">
    <source>
        <dbReference type="Proteomes" id="UP000263014"/>
    </source>
</evidence>
<protein>
    <recommendedName>
        <fullName evidence="1">UvrD-like helicase C-terminal domain-containing protein</fullName>
    </recommendedName>
</protein>
<sequence length="132" mass="14929">MKVWLGQNLWSVMATGPNVSRFLLKSSYLKQSQKRLIVTKTETDAKKIYSKMLPVFPEIQLLKDCDTAYGGGIMALPAYLSKGLEFDAVIVTCIEDDYACSNLDIKLLYVAITRALHKMDIIRLPEKMKLIP</sequence>
<organism evidence="3 4">
    <name type="scientific">Hungatella hathewayi</name>
    <dbReference type="NCBI Taxonomy" id="154046"/>
    <lineage>
        <taxon>Bacteria</taxon>
        <taxon>Bacillati</taxon>
        <taxon>Bacillota</taxon>
        <taxon>Clostridia</taxon>
        <taxon>Lachnospirales</taxon>
        <taxon>Lachnospiraceae</taxon>
        <taxon>Hungatella</taxon>
    </lineage>
</organism>
<proteinExistence type="predicted"/>
<reference evidence="3 4" key="1">
    <citation type="submission" date="2018-08" db="EMBL/GenBank/DDBJ databases">
        <title>A genome reference for cultivated species of the human gut microbiota.</title>
        <authorList>
            <person name="Zou Y."/>
            <person name="Xue W."/>
            <person name="Luo G."/>
        </authorList>
    </citation>
    <scope>NUCLEOTIDE SEQUENCE [LARGE SCALE GENOMIC DNA]</scope>
    <source>
        <strain evidence="3 4">TM09-12</strain>
    </source>
</reference>
<feature type="domain" description="UvrD-like helicase C-terminal" evidence="1">
    <location>
        <begin position="75"/>
        <end position="118"/>
    </location>
</feature>
<dbReference type="EMBL" id="WNME01000003">
    <property type="protein sequence ID" value="MUB62673.1"/>
    <property type="molecule type" value="Genomic_DNA"/>
</dbReference>
<name>A0A374PA26_9FIRM</name>
<dbReference type="SUPFAM" id="SSF52540">
    <property type="entry name" value="P-loop containing nucleoside triphosphate hydrolases"/>
    <property type="match status" value="1"/>
</dbReference>
<dbReference type="Pfam" id="PF13538">
    <property type="entry name" value="UvrD_C_2"/>
    <property type="match status" value="1"/>
</dbReference>
<dbReference type="Gene3D" id="3.40.50.300">
    <property type="entry name" value="P-loop containing nucleotide triphosphate hydrolases"/>
    <property type="match status" value="1"/>
</dbReference>
<evidence type="ECO:0000259" key="1">
    <source>
        <dbReference type="Pfam" id="PF13538"/>
    </source>
</evidence>
<evidence type="ECO:0000313" key="2">
    <source>
        <dbReference type="EMBL" id="MUB62673.1"/>
    </source>
</evidence>
<evidence type="ECO:0000313" key="5">
    <source>
        <dbReference type="Proteomes" id="UP000434223"/>
    </source>
</evidence>
<evidence type="ECO:0000313" key="3">
    <source>
        <dbReference type="EMBL" id="RGJ06067.1"/>
    </source>
</evidence>
<accession>A0A374PA26</accession>
<dbReference type="AlphaFoldDB" id="A0A374PA26"/>
<dbReference type="InterPro" id="IPR027785">
    <property type="entry name" value="UvrD-like_helicase_C"/>
</dbReference>
<dbReference type="EMBL" id="QSON01000003">
    <property type="protein sequence ID" value="RGJ06067.1"/>
    <property type="molecule type" value="Genomic_DNA"/>
</dbReference>
<reference evidence="2 5" key="2">
    <citation type="submission" date="2019-09" db="EMBL/GenBank/DDBJ databases">
        <title>Draft genome sequencing of Hungatella hathewayi 123Y-2.</title>
        <authorList>
            <person name="Lv Q."/>
            <person name="Li S."/>
        </authorList>
    </citation>
    <scope>NUCLEOTIDE SEQUENCE [LARGE SCALE GENOMIC DNA]</scope>
    <source>
        <strain evidence="2 5">123Y-2</strain>
    </source>
</reference>
<dbReference type="OrthoDB" id="9787585at2"/>
<dbReference type="Proteomes" id="UP000434223">
    <property type="component" value="Unassembled WGS sequence"/>
</dbReference>
<gene>
    <name evidence="3" type="ORF">DXD79_08680</name>
    <name evidence="2" type="ORF">GNE07_06300</name>
</gene>
<dbReference type="InterPro" id="IPR027417">
    <property type="entry name" value="P-loop_NTPase"/>
</dbReference>
<comment type="caution">
    <text evidence="3">The sequence shown here is derived from an EMBL/GenBank/DDBJ whole genome shotgun (WGS) entry which is preliminary data.</text>
</comment>